<evidence type="ECO:0000313" key="9">
    <source>
        <dbReference type="Proteomes" id="UP000278609"/>
    </source>
</evidence>
<comment type="similarity">
    <text evidence="5">Belongs to the XseA family.</text>
</comment>
<keyword evidence="1" id="KW-0963">Cytoplasm</keyword>
<evidence type="ECO:0000256" key="2">
    <source>
        <dbReference type="ARBA" id="ARBA00022722"/>
    </source>
</evidence>
<comment type="caution">
    <text evidence="8">The sequence shown here is derived from an EMBL/GenBank/DDBJ whole genome shotgun (WGS) entry which is preliminary data.</text>
</comment>
<dbReference type="GO" id="GO:0008855">
    <property type="term" value="F:exodeoxyribonuclease VII activity"/>
    <property type="evidence" value="ECO:0007669"/>
    <property type="project" value="UniProtKB-UniRule"/>
</dbReference>
<gene>
    <name evidence="8" type="ORF">EII40_04225</name>
</gene>
<evidence type="ECO:0000256" key="4">
    <source>
        <dbReference type="ARBA" id="ARBA00022839"/>
    </source>
</evidence>
<keyword evidence="2 5" id="KW-0540">Nuclease</keyword>
<name>A0A3P1XU08_TANFO</name>
<dbReference type="PANTHER" id="PTHR30008">
    <property type="entry name" value="EXODEOXYRIBONUCLEASE 7 LARGE SUBUNIT"/>
    <property type="match status" value="1"/>
</dbReference>
<dbReference type="InterPro" id="IPR020579">
    <property type="entry name" value="Exonuc_VII_lsu_C"/>
</dbReference>
<dbReference type="GO" id="GO:0003676">
    <property type="term" value="F:nucleic acid binding"/>
    <property type="evidence" value="ECO:0007669"/>
    <property type="project" value="InterPro"/>
</dbReference>
<evidence type="ECO:0000256" key="3">
    <source>
        <dbReference type="ARBA" id="ARBA00022801"/>
    </source>
</evidence>
<dbReference type="RefSeq" id="WP_124751025.1">
    <property type="nucleotide sequence ID" value="NZ_RQYS01000013.1"/>
</dbReference>
<dbReference type="PANTHER" id="PTHR30008:SF0">
    <property type="entry name" value="EXODEOXYRIBONUCLEASE 7 LARGE SUBUNIT"/>
    <property type="match status" value="1"/>
</dbReference>
<dbReference type="GO" id="GO:0006308">
    <property type="term" value="P:DNA catabolic process"/>
    <property type="evidence" value="ECO:0007669"/>
    <property type="project" value="UniProtKB-UniRule"/>
</dbReference>
<feature type="domain" description="OB-fold nucleic acid binding" evidence="7">
    <location>
        <begin position="15"/>
        <end position="124"/>
    </location>
</feature>
<dbReference type="CDD" id="cd04489">
    <property type="entry name" value="ExoVII_LU_OBF"/>
    <property type="match status" value="1"/>
</dbReference>
<comment type="subcellular location">
    <subcellularLocation>
        <location evidence="5">Cytoplasm</location>
    </subcellularLocation>
</comment>
<dbReference type="OrthoDB" id="9802795at2"/>
<dbReference type="InterPro" id="IPR025824">
    <property type="entry name" value="OB-fold_nuc-bd_dom"/>
</dbReference>
<feature type="domain" description="Exonuclease VII large subunit C-terminal" evidence="6">
    <location>
        <begin position="148"/>
        <end position="437"/>
    </location>
</feature>
<sequence length="443" mass="49825">MDFFNDTRSERTDALSLTELNRLVKTVIDEALPETYWVRAETSDVRVNAASGHCYLEFVEKDETSGQLVAKSRGTIWARNFAILRTYFEQETGQTFISGLKVLVNVSVEYHELYGLSLTVHDIDPSYTVGDMVKKRMEVIRRLQEEGVFDLNKELTLAIRPQRIAVISSPTAAGYEDFVNQLIHNDYGFPFYVKLFPALMQGEKTEESVIAALDRIYVHRELFDAVVLIRGGGSAADLSSFDSYALAANCAQFPLPILTGIGHERDDSIVDKVAHTRMKTPTAVAAFLISRMAEQLALLDELRETVCEATRNQLTAKKTTWQMLATRFPVFVTGHLERHRTGLHTLVARLSSVPQLLEKHAEQLKQAPTHIQKAVHAMLIRHTHELSLSEQHIRLASPDHILKRGYTLTLRDGKIVKHAADLSAGDEISVRFTDGERKGKIVT</sequence>
<dbReference type="GO" id="GO:0009318">
    <property type="term" value="C:exodeoxyribonuclease VII complex"/>
    <property type="evidence" value="ECO:0007669"/>
    <property type="project" value="UniProtKB-UniRule"/>
</dbReference>
<accession>A0A3P1XU08</accession>
<dbReference type="EC" id="3.1.11.6" evidence="5"/>
<organism evidence="8 9">
    <name type="scientific">Tannerella forsythia</name>
    <name type="common">Bacteroides forsythus</name>
    <dbReference type="NCBI Taxonomy" id="28112"/>
    <lineage>
        <taxon>Bacteria</taxon>
        <taxon>Pseudomonadati</taxon>
        <taxon>Bacteroidota</taxon>
        <taxon>Bacteroidia</taxon>
        <taxon>Bacteroidales</taxon>
        <taxon>Tannerellaceae</taxon>
        <taxon>Tannerella</taxon>
    </lineage>
</organism>
<dbReference type="Proteomes" id="UP000278609">
    <property type="component" value="Unassembled WGS sequence"/>
</dbReference>
<dbReference type="InterPro" id="IPR003753">
    <property type="entry name" value="Exonuc_VII_L"/>
</dbReference>
<keyword evidence="4 5" id="KW-0269">Exonuclease</keyword>
<comment type="catalytic activity">
    <reaction evidence="5">
        <text>Exonucleolytic cleavage in either 5'- to 3'- or 3'- to 5'-direction to yield nucleoside 5'-phosphates.</text>
        <dbReference type="EC" id="3.1.11.6"/>
    </reaction>
</comment>
<dbReference type="NCBIfam" id="TIGR00237">
    <property type="entry name" value="xseA"/>
    <property type="match status" value="1"/>
</dbReference>
<dbReference type="GO" id="GO:0005737">
    <property type="term" value="C:cytoplasm"/>
    <property type="evidence" value="ECO:0007669"/>
    <property type="project" value="UniProtKB-SubCell"/>
</dbReference>
<protein>
    <recommendedName>
        <fullName evidence="5">Exodeoxyribonuclease 7 large subunit</fullName>
        <ecNumber evidence="5">3.1.11.6</ecNumber>
    </recommendedName>
</protein>
<evidence type="ECO:0000256" key="1">
    <source>
        <dbReference type="ARBA" id="ARBA00022490"/>
    </source>
</evidence>
<dbReference type="Pfam" id="PF02601">
    <property type="entry name" value="Exonuc_VII_L"/>
    <property type="match status" value="1"/>
</dbReference>
<dbReference type="AlphaFoldDB" id="A0A3P1XU08"/>
<evidence type="ECO:0000259" key="7">
    <source>
        <dbReference type="Pfam" id="PF13742"/>
    </source>
</evidence>
<evidence type="ECO:0000313" key="8">
    <source>
        <dbReference type="EMBL" id="RRD62322.1"/>
    </source>
</evidence>
<evidence type="ECO:0000256" key="5">
    <source>
        <dbReference type="RuleBase" id="RU004355"/>
    </source>
</evidence>
<evidence type="ECO:0000259" key="6">
    <source>
        <dbReference type="Pfam" id="PF02601"/>
    </source>
</evidence>
<dbReference type="Pfam" id="PF13742">
    <property type="entry name" value="tRNA_anti_2"/>
    <property type="match status" value="1"/>
</dbReference>
<keyword evidence="3 5" id="KW-0378">Hydrolase</keyword>
<dbReference type="EMBL" id="RQYS01000013">
    <property type="protein sequence ID" value="RRD62322.1"/>
    <property type="molecule type" value="Genomic_DNA"/>
</dbReference>
<proteinExistence type="inferred from homology"/>
<reference evidence="8 9" key="1">
    <citation type="submission" date="2018-11" db="EMBL/GenBank/DDBJ databases">
        <title>Genomes From Bacteria Associated with the Canine Oral Cavity: a Test Case for Automated Genome-Based Taxonomic Assignment.</title>
        <authorList>
            <person name="Coil D.A."/>
            <person name="Jospin G."/>
            <person name="Darling A.E."/>
            <person name="Wallis C."/>
            <person name="Davis I.J."/>
            <person name="Harris S."/>
            <person name="Eisen J.A."/>
            <person name="Holcombe L.J."/>
            <person name="O'Flynn C."/>
        </authorList>
    </citation>
    <scope>NUCLEOTIDE SEQUENCE [LARGE SCALE GENOMIC DNA]</scope>
    <source>
        <strain evidence="8 9">OH2617_COT-023</strain>
    </source>
</reference>